<dbReference type="Proteomes" id="UP000016426">
    <property type="component" value="Unassembled WGS sequence"/>
</dbReference>
<dbReference type="InterPro" id="IPR011053">
    <property type="entry name" value="Single_hybrid_motif"/>
</dbReference>
<keyword evidence="4" id="KW-1185">Reference proteome</keyword>
<evidence type="ECO:0000313" key="3">
    <source>
        <dbReference type="EMBL" id="ERE10364.1"/>
    </source>
</evidence>
<evidence type="ECO:0000313" key="4">
    <source>
        <dbReference type="Proteomes" id="UP000016426"/>
    </source>
</evidence>
<dbReference type="PANTHER" id="PTHR45266">
    <property type="entry name" value="OXALOACETATE DECARBOXYLASE ALPHA CHAIN"/>
    <property type="match status" value="1"/>
</dbReference>
<dbReference type="PANTHER" id="PTHR45266:SF3">
    <property type="entry name" value="OXALOACETATE DECARBOXYLASE ALPHA CHAIN"/>
    <property type="match status" value="1"/>
</dbReference>
<dbReference type="EMBL" id="AVPH01000160">
    <property type="protein sequence ID" value="ERE10364.1"/>
    <property type="molecule type" value="Genomic_DNA"/>
</dbReference>
<reference evidence="3 4" key="1">
    <citation type="journal article" date="2013" name="Genome Announc.">
        <title>Genome Sequence of the Pigment-Producing Bacterium Pseudogulbenkiania ferrooxidans, Isolated from Loktak Lake.</title>
        <authorList>
            <person name="Puranik S."/>
            <person name="Talkal R."/>
            <person name="Qureshi A."/>
            <person name="Khardenavis A."/>
            <person name="Kapley A."/>
            <person name="Purohit H.J."/>
        </authorList>
    </citation>
    <scope>NUCLEOTIDE SEQUENCE [LARGE SCALE GENOMIC DNA]</scope>
    <source>
        <strain evidence="3 4">EGD-HP2</strain>
    </source>
</reference>
<dbReference type="Pfam" id="PF00364">
    <property type="entry name" value="Biotin_lipoyl"/>
    <property type="match status" value="1"/>
</dbReference>
<comment type="caution">
    <text evidence="3">The sequence shown here is derived from an EMBL/GenBank/DDBJ whole genome shotgun (WGS) entry which is preliminary data.</text>
</comment>
<dbReference type="InterPro" id="IPR000089">
    <property type="entry name" value="Biotin_lipoyl"/>
</dbReference>
<evidence type="ECO:0000259" key="2">
    <source>
        <dbReference type="PROSITE" id="PS50968"/>
    </source>
</evidence>
<dbReference type="InterPro" id="IPR050709">
    <property type="entry name" value="Biotin_Carboxyl_Carrier/Decarb"/>
</dbReference>
<dbReference type="CDD" id="cd06850">
    <property type="entry name" value="biotinyl_domain"/>
    <property type="match status" value="1"/>
</dbReference>
<name>A0ABN0N8J8_9NEIS</name>
<organism evidence="3 4">
    <name type="scientific">Pseudogulbenkiania ferrooxidans EGD-HP2</name>
    <dbReference type="NCBI Taxonomy" id="1388764"/>
    <lineage>
        <taxon>Bacteria</taxon>
        <taxon>Pseudomonadati</taxon>
        <taxon>Pseudomonadota</taxon>
        <taxon>Betaproteobacteria</taxon>
        <taxon>Neisseriales</taxon>
        <taxon>Chromobacteriaceae</taxon>
        <taxon>Pseudogulbenkiania</taxon>
    </lineage>
</organism>
<dbReference type="SUPFAM" id="SSF51230">
    <property type="entry name" value="Single hybrid motif"/>
    <property type="match status" value="1"/>
</dbReference>
<dbReference type="PROSITE" id="PS50968">
    <property type="entry name" value="BIOTINYL_LIPOYL"/>
    <property type="match status" value="1"/>
</dbReference>
<protein>
    <recommendedName>
        <fullName evidence="2">Lipoyl-binding domain-containing protein</fullName>
    </recommendedName>
</protein>
<proteinExistence type="predicted"/>
<evidence type="ECO:0000256" key="1">
    <source>
        <dbReference type="ARBA" id="ARBA00023267"/>
    </source>
</evidence>
<gene>
    <name evidence="3" type="ORF">O166_23935</name>
</gene>
<keyword evidence="1" id="KW-0092">Biotin</keyword>
<dbReference type="Gene3D" id="2.40.50.100">
    <property type="match status" value="1"/>
</dbReference>
<accession>A0ABN0N8J8</accession>
<sequence>MPGTVVALPLAAGSRVEAQQVVAIVEAMKMENRLYAPCAGIVAELHCQVGDIVNADALLVSLGSEEAE</sequence>
<feature type="domain" description="Lipoyl-binding" evidence="2">
    <location>
        <begin position="1"/>
        <end position="63"/>
    </location>
</feature>